<dbReference type="Gene3D" id="2.60.120.200">
    <property type="match status" value="1"/>
</dbReference>
<dbReference type="InterPro" id="IPR013320">
    <property type="entry name" value="ConA-like_dom_sf"/>
</dbReference>
<dbReference type="AlphaFoldDB" id="A0A0M2UQ17"/>
<organism evidence="1 2">
    <name type="scientific">Candidatus Brocadia fulgida</name>
    <dbReference type="NCBI Taxonomy" id="380242"/>
    <lineage>
        <taxon>Bacteria</taxon>
        <taxon>Pseudomonadati</taxon>
        <taxon>Planctomycetota</taxon>
        <taxon>Candidatus Brocadiia</taxon>
        <taxon>Candidatus Brocadiales</taxon>
        <taxon>Candidatus Brocadiaceae</taxon>
        <taxon>Candidatus Brocadia</taxon>
    </lineage>
</organism>
<dbReference type="SUPFAM" id="SSF49899">
    <property type="entry name" value="Concanavalin A-like lectins/glucanases"/>
    <property type="match status" value="1"/>
</dbReference>
<keyword evidence="2" id="KW-1185">Reference proteome</keyword>
<accession>A0A0M2UQ17</accession>
<proteinExistence type="predicted"/>
<sequence>MAGDSSGNGHDGAVVGAVWTIGNDGSGLSSDGVDDEVSIPTMNSEEVSFGAWFYKNANDTKRHDFIFDGLRMHSDPQLREGFALKFLKRNPNVVGFAVVTQNASGMRKQRTVSYDLGNSVGGWNHVAGTYNKTTGEQKLYVNGQLVRMVRHPAGNSIVPLTSYPGMKIGNSLSKKGCFNGVIDGVCISHRALTEQEVLDIYNN</sequence>
<dbReference type="Pfam" id="PF13385">
    <property type="entry name" value="Laminin_G_3"/>
    <property type="match status" value="1"/>
</dbReference>
<reference evidence="1 2" key="1">
    <citation type="journal article" date="2013" name="BMC Microbiol.">
        <title>Identification of the type II cytochrome c maturation pathway in anammox bacteria by comparative genomics.</title>
        <authorList>
            <person name="Ferousi C."/>
            <person name="Speth D.R."/>
            <person name="Reimann J."/>
            <person name="Op den Camp H.J."/>
            <person name="Allen J.W."/>
            <person name="Keltjens J.T."/>
            <person name="Jetten M.S."/>
        </authorList>
    </citation>
    <scope>NUCLEOTIDE SEQUENCE [LARGE SCALE GENOMIC DNA]</scope>
    <source>
        <strain evidence="1">RU1</strain>
    </source>
</reference>
<evidence type="ECO:0000313" key="2">
    <source>
        <dbReference type="Proteomes" id="UP000034954"/>
    </source>
</evidence>
<evidence type="ECO:0000313" key="1">
    <source>
        <dbReference type="EMBL" id="KKO17982.1"/>
    </source>
</evidence>
<dbReference type="EMBL" id="LAQJ01000305">
    <property type="protein sequence ID" value="KKO17982.1"/>
    <property type="molecule type" value="Genomic_DNA"/>
</dbReference>
<comment type="caution">
    <text evidence="1">The sequence shown here is derived from an EMBL/GenBank/DDBJ whole genome shotgun (WGS) entry which is preliminary data.</text>
</comment>
<name>A0A0M2UQ17_9BACT</name>
<dbReference type="Proteomes" id="UP000034954">
    <property type="component" value="Unassembled WGS sequence"/>
</dbReference>
<evidence type="ECO:0008006" key="3">
    <source>
        <dbReference type="Google" id="ProtNLM"/>
    </source>
</evidence>
<gene>
    <name evidence="1" type="ORF">BROFUL_03325</name>
</gene>
<protein>
    <recommendedName>
        <fullName evidence="3">LamG-like jellyroll fold domain-containing protein</fullName>
    </recommendedName>
</protein>